<evidence type="ECO:0000313" key="4">
    <source>
        <dbReference type="Proteomes" id="UP001107558"/>
    </source>
</evidence>
<dbReference type="AlphaFoldDB" id="A0A9J6BCX3"/>
<feature type="transmembrane region" description="Helical" evidence="1">
    <location>
        <begin position="111"/>
        <end position="135"/>
    </location>
</feature>
<dbReference type="EMBL" id="JADBJN010000004">
    <property type="protein sequence ID" value="KAG5667729.1"/>
    <property type="molecule type" value="Genomic_DNA"/>
</dbReference>
<keyword evidence="1" id="KW-0472">Membrane</keyword>
<accession>A0A9J6BCX3</accession>
<keyword evidence="1" id="KW-0812">Transmembrane</keyword>
<sequence>MKPLLIISLILLAKITIILAKPATLTPNDVDQFYNVIANLTAEVFPSYNEVQIECQVDSYKSDKLDKTFERKGWKINEKTGQFPDEIVKDVKDYLKENKDWLCGLTKMWRILILVSILCLALIVKFCASGVLYCLTLPCRLGYGAI</sequence>
<organism evidence="3 4">
    <name type="scientific">Polypedilum vanderplanki</name>
    <name type="common">Sleeping chironomid midge</name>
    <dbReference type="NCBI Taxonomy" id="319348"/>
    <lineage>
        <taxon>Eukaryota</taxon>
        <taxon>Metazoa</taxon>
        <taxon>Ecdysozoa</taxon>
        <taxon>Arthropoda</taxon>
        <taxon>Hexapoda</taxon>
        <taxon>Insecta</taxon>
        <taxon>Pterygota</taxon>
        <taxon>Neoptera</taxon>
        <taxon>Endopterygota</taxon>
        <taxon>Diptera</taxon>
        <taxon>Nematocera</taxon>
        <taxon>Chironomoidea</taxon>
        <taxon>Chironomidae</taxon>
        <taxon>Chironominae</taxon>
        <taxon>Polypedilum</taxon>
        <taxon>Polypedilum</taxon>
    </lineage>
</organism>
<proteinExistence type="predicted"/>
<keyword evidence="4" id="KW-1185">Reference proteome</keyword>
<keyword evidence="2" id="KW-0732">Signal</keyword>
<comment type="caution">
    <text evidence="3">The sequence shown here is derived from an EMBL/GenBank/DDBJ whole genome shotgun (WGS) entry which is preliminary data.</text>
</comment>
<evidence type="ECO:0000313" key="3">
    <source>
        <dbReference type="EMBL" id="KAG5667729.1"/>
    </source>
</evidence>
<evidence type="ECO:0000256" key="2">
    <source>
        <dbReference type="SAM" id="SignalP"/>
    </source>
</evidence>
<feature type="chain" id="PRO_5039939693" evidence="2">
    <location>
        <begin position="21"/>
        <end position="146"/>
    </location>
</feature>
<name>A0A9J6BCX3_POLVA</name>
<gene>
    <name evidence="3" type="ORF">PVAND_015700</name>
</gene>
<reference evidence="3" key="1">
    <citation type="submission" date="2021-03" db="EMBL/GenBank/DDBJ databases">
        <title>Chromosome level genome of the anhydrobiotic midge Polypedilum vanderplanki.</title>
        <authorList>
            <person name="Yoshida Y."/>
            <person name="Kikawada T."/>
            <person name="Gusev O."/>
        </authorList>
    </citation>
    <scope>NUCLEOTIDE SEQUENCE</scope>
    <source>
        <strain evidence="3">NIAS01</strain>
        <tissue evidence="3">Whole body or cell culture</tissue>
    </source>
</reference>
<dbReference type="Proteomes" id="UP001107558">
    <property type="component" value="Chromosome 4"/>
</dbReference>
<protein>
    <submittedName>
        <fullName evidence="3">Uncharacterized protein</fullName>
    </submittedName>
</protein>
<feature type="signal peptide" evidence="2">
    <location>
        <begin position="1"/>
        <end position="20"/>
    </location>
</feature>
<keyword evidence="1" id="KW-1133">Transmembrane helix</keyword>
<evidence type="ECO:0000256" key="1">
    <source>
        <dbReference type="SAM" id="Phobius"/>
    </source>
</evidence>